<proteinExistence type="predicted"/>
<evidence type="ECO:0000256" key="1">
    <source>
        <dbReference type="SAM" id="MobiDB-lite"/>
    </source>
</evidence>
<reference evidence="4" key="1">
    <citation type="journal article" date="2019" name="Nat. Commun.">
        <title>The genome of broomcorn millet.</title>
        <authorList>
            <person name="Zou C."/>
            <person name="Miki D."/>
            <person name="Li D."/>
            <person name="Tang Q."/>
            <person name="Xiao L."/>
            <person name="Rajput S."/>
            <person name="Deng P."/>
            <person name="Jia W."/>
            <person name="Huang R."/>
            <person name="Zhang M."/>
            <person name="Sun Y."/>
            <person name="Hu J."/>
            <person name="Fu X."/>
            <person name="Schnable P.S."/>
            <person name="Li F."/>
            <person name="Zhang H."/>
            <person name="Feng B."/>
            <person name="Zhu X."/>
            <person name="Liu R."/>
            <person name="Schnable J.C."/>
            <person name="Zhu J.-K."/>
            <person name="Zhang H."/>
        </authorList>
    </citation>
    <scope>NUCLEOTIDE SEQUENCE [LARGE SCALE GENOMIC DNA]</scope>
</reference>
<feature type="signal peptide" evidence="2">
    <location>
        <begin position="1"/>
        <end position="19"/>
    </location>
</feature>
<keyword evidence="4" id="KW-1185">Reference proteome</keyword>
<sequence length="88" mass="9367">MASCCKLLVLVVSITSSHQLMTCAGESRSIQAARHPTCLTPRGNSIRTGVTVTGGWKAGATTGTPSGPHEPRAQDHARRDQGRWELGR</sequence>
<evidence type="ECO:0000313" key="3">
    <source>
        <dbReference type="EMBL" id="RLM75321.1"/>
    </source>
</evidence>
<dbReference type="AlphaFoldDB" id="A0A3L6QAR1"/>
<feature type="region of interest" description="Disordered" evidence="1">
    <location>
        <begin position="38"/>
        <end position="88"/>
    </location>
</feature>
<evidence type="ECO:0008006" key="5">
    <source>
        <dbReference type="Google" id="ProtNLM"/>
    </source>
</evidence>
<gene>
    <name evidence="3" type="ORF">C2845_PM15G21660</name>
</gene>
<dbReference type="Proteomes" id="UP000275267">
    <property type="component" value="Unassembled WGS sequence"/>
</dbReference>
<organism evidence="3 4">
    <name type="scientific">Panicum miliaceum</name>
    <name type="common">Proso millet</name>
    <name type="synonym">Broomcorn millet</name>
    <dbReference type="NCBI Taxonomy" id="4540"/>
    <lineage>
        <taxon>Eukaryota</taxon>
        <taxon>Viridiplantae</taxon>
        <taxon>Streptophyta</taxon>
        <taxon>Embryophyta</taxon>
        <taxon>Tracheophyta</taxon>
        <taxon>Spermatophyta</taxon>
        <taxon>Magnoliopsida</taxon>
        <taxon>Liliopsida</taxon>
        <taxon>Poales</taxon>
        <taxon>Poaceae</taxon>
        <taxon>PACMAD clade</taxon>
        <taxon>Panicoideae</taxon>
        <taxon>Panicodae</taxon>
        <taxon>Paniceae</taxon>
        <taxon>Panicinae</taxon>
        <taxon>Panicum</taxon>
        <taxon>Panicum sect. Panicum</taxon>
    </lineage>
</organism>
<name>A0A3L6QAR1_PANMI</name>
<evidence type="ECO:0000256" key="2">
    <source>
        <dbReference type="SAM" id="SignalP"/>
    </source>
</evidence>
<comment type="caution">
    <text evidence="3">The sequence shown here is derived from an EMBL/GenBank/DDBJ whole genome shotgun (WGS) entry which is preliminary data.</text>
</comment>
<feature type="compositionally biased region" description="Basic and acidic residues" evidence="1">
    <location>
        <begin position="69"/>
        <end position="88"/>
    </location>
</feature>
<evidence type="ECO:0000313" key="4">
    <source>
        <dbReference type="Proteomes" id="UP000275267"/>
    </source>
</evidence>
<feature type="compositionally biased region" description="Low complexity" evidence="1">
    <location>
        <begin position="48"/>
        <end position="64"/>
    </location>
</feature>
<accession>A0A3L6QAR1</accession>
<protein>
    <recommendedName>
        <fullName evidence="5">Secreted protein</fullName>
    </recommendedName>
</protein>
<dbReference type="EMBL" id="PQIB02000013">
    <property type="protein sequence ID" value="RLM75321.1"/>
    <property type="molecule type" value="Genomic_DNA"/>
</dbReference>
<keyword evidence="2" id="KW-0732">Signal</keyword>
<feature type="chain" id="PRO_5018116887" description="Secreted protein" evidence="2">
    <location>
        <begin position="20"/>
        <end position="88"/>
    </location>
</feature>